<evidence type="ECO:0000313" key="6">
    <source>
        <dbReference type="EMBL" id="MBB5512269.1"/>
    </source>
</evidence>
<feature type="domain" description="NADPH-dependent FMN reductase-like" evidence="4">
    <location>
        <begin position="1"/>
        <end position="152"/>
    </location>
</feature>
<dbReference type="KEGG" id="nae:BHE16_05605"/>
<dbReference type="OrthoDB" id="1643408at2"/>
<evidence type="ECO:0000313" key="5">
    <source>
        <dbReference type="EMBL" id="APF40578.1"/>
    </source>
</evidence>
<dbReference type="EC" id="1.5.1.38" evidence="6"/>
<dbReference type="AlphaFoldDB" id="A0A1L2ZNG1"/>
<dbReference type="InterPro" id="IPR029039">
    <property type="entry name" value="Flavoprotein-like_sf"/>
</dbReference>
<dbReference type="EMBL" id="JACHDR010000001">
    <property type="protein sequence ID" value="MBB5512269.1"/>
    <property type="molecule type" value="Genomic_DNA"/>
</dbReference>
<proteinExistence type="predicted"/>
<accession>A0A1L2ZNG1</accession>
<keyword evidence="1" id="KW-0285">Flavoprotein</keyword>
<dbReference type="Pfam" id="PF03358">
    <property type="entry name" value="FMN_red"/>
    <property type="match status" value="1"/>
</dbReference>
<dbReference type="InterPro" id="IPR023932">
    <property type="entry name" value="CE1759_FMN_reduct"/>
</dbReference>
<evidence type="ECO:0000313" key="8">
    <source>
        <dbReference type="Proteomes" id="UP000580797"/>
    </source>
</evidence>
<evidence type="ECO:0000256" key="2">
    <source>
        <dbReference type="ARBA" id="ARBA00022643"/>
    </source>
</evidence>
<dbReference type="Proteomes" id="UP000580797">
    <property type="component" value="Unassembled WGS sequence"/>
</dbReference>
<evidence type="ECO:0000259" key="4">
    <source>
        <dbReference type="Pfam" id="PF03358"/>
    </source>
</evidence>
<evidence type="ECO:0000256" key="1">
    <source>
        <dbReference type="ARBA" id="ARBA00022630"/>
    </source>
</evidence>
<dbReference type="STRING" id="556325.BHE16_05605"/>
<dbReference type="InterPro" id="IPR005025">
    <property type="entry name" value="FMN_Rdtase-like_dom"/>
</dbReference>
<reference evidence="6 8" key="2">
    <citation type="submission" date="2020-08" db="EMBL/GenBank/DDBJ databases">
        <title>Sequencing the genomes of 1000 actinobacteria strains.</title>
        <authorList>
            <person name="Klenk H.-P."/>
        </authorList>
    </citation>
    <scope>NUCLEOTIDE SEQUENCE [LARGE SCALE GENOMIC DNA]</scope>
    <source>
        <strain evidence="6 8">DSM 105783</strain>
    </source>
</reference>
<evidence type="ECO:0000256" key="3">
    <source>
        <dbReference type="ARBA" id="ARBA00023002"/>
    </source>
</evidence>
<protein>
    <submittedName>
        <fullName evidence="5 6">FMN reductase</fullName>
        <ecNumber evidence="6">1.5.1.38</ecNumber>
    </submittedName>
</protein>
<name>A0A1L2ZNG1_9MICC</name>
<keyword evidence="2" id="KW-0288">FMN</keyword>
<dbReference type="InterPro" id="IPR051814">
    <property type="entry name" value="NAD(P)H-dep_FMN_reductase"/>
</dbReference>
<keyword evidence="7" id="KW-1185">Reference proteome</keyword>
<dbReference type="PANTHER" id="PTHR43408:SF2">
    <property type="entry name" value="FMN REDUCTASE (NADPH)"/>
    <property type="match status" value="1"/>
</dbReference>
<dbReference type="Gene3D" id="3.40.50.360">
    <property type="match status" value="1"/>
</dbReference>
<dbReference type="Proteomes" id="UP000183530">
    <property type="component" value="Chromosome"/>
</dbReference>
<keyword evidence="3 6" id="KW-0560">Oxidoreductase</keyword>
<dbReference type="SUPFAM" id="SSF52218">
    <property type="entry name" value="Flavoproteins"/>
    <property type="match status" value="1"/>
</dbReference>
<dbReference type="EMBL" id="CP018135">
    <property type="protein sequence ID" value="APF40578.1"/>
    <property type="molecule type" value="Genomic_DNA"/>
</dbReference>
<gene>
    <name evidence="5" type="ORF">BHE16_05605</name>
    <name evidence="6" type="ORF">HD598_000956</name>
</gene>
<dbReference type="NCBIfam" id="TIGR04037">
    <property type="entry name" value="LLM_duo_CE1759"/>
    <property type="match status" value="1"/>
</dbReference>
<reference evidence="5 7" key="1">
    <citation type="submission" date="2016-11" db="EMBL/GenBank/DDBJ databases">
        <title>Genome sequencing of Zhihengliuella aestuarii B18 antagonistic to Plasmodiophora brassicae.</title>
        <authorList>
            <person name="Luo Y."/>
        </authorList>
    </citation>
    <scope>NUCLEOTIDE SEQUENCE [LARGE SCALE GENOMIC DNA]</scope>
    <source>
        <strain evidence="5 7">B18</strain>
    </source>
</reference>
<organism evidence="5 7">
    <name type="scientific">Neomicrococcus aestuarii</name>
    <dbReference type="NCBI Taxonomy" id="556325"/>
    <lineage>
        <taxon>Bacteria</taxon>
        <taxon>Bacillati</taxon>
        <taxon>Actinomycetota</taxon>
        <taxon>Actinomycetes</taxon>
        <taxon>Micrococcales</taxon>
        <taxon>Micrococcaceae</taxon>
        <taxon>Neomicrococcus</taxon>
    </lineage>
</organism>
<sequence>MKIVVVSGGMGVPSTATMLGEHLGHATERALSAQGFDAEVRMVSLRDYAGDIANNMVSGFAAPALQEVKDAVLEADGLVLVSPTYTASVSGLFKSFIDTFDPKPLEGMPVLLGATGGSARHSLMIDYVMRPIFSYLRTQQMPTSVFAAPEDWGDGQGEGLLMSRIERAGKELASAISSAPRNRAEENFGQGSSMTSLPFEQLLANISK</sequence>
<dbReference type="GO" id="GO:0052873">
    <property type="term" value="F:FMN reductase (NADPH) activity"/>
    <property type="evidence" value="ECO:0007669"/>
    <property type="project" value="UniProtKB-EC"/>
</dbReference>
<dbReference type="PANTHER" id="PTHR43408">
    <property type="entry name" value="FMN REDUCTASE (NADPH)"/>
    <property type="match status" value="1"/>
</dbReference>
<dbReference type="RefSeq" id="WP_071894057.1">
    <property type="nucleotide sequence ID" value="NZ_BAAARH010000015.1"/>
</dbReference>
<evidence type="ECO:0000313" key="7">
    <source>
        <dbReference type="Proteomes" id="UP000183530"/>
    </source>
</evidence>